<keyword evidence="1" id="KW-0328">Glycosyltransferase</keyword>
<proteinExistence type="predicted"/>
<dbReference type="EMBL" id="LXWW01000004">
    <property type="protein sequence ID" value="OAO18166.1"/>
    <property type="molecule type" value="Genomic_DNA"/>
</dbReference>
<evidence type="ECO:0000313" key="6">
    <source>
        <dbReference type="EMBL" id="OAO18166.1"/>
    </source>
</evidence>
<dbReference type="GO" id="GO:0016757">
    <property type="term" value="F:glycosyltransferase activity"/>
    <property type="evidence" value="ECO:0007669"/>
    <property type="project" value="UniProtKB-KW"/>
</dbReference>
<comment type="caution">
    <text evidence="6">The sequence shown here is derived from an EMBL/GenBank/DDBJ whole genome shotgun (WGS) entry which is preliminary data.</text>
</comment>
<dbReference type="InterPro" id="IPR049625">
    <property type="entry name" value="Glyco_transf_61_cat"/>
</dbReference>
<dbReference type="PANTHER" id="PTHR20961">
    <property type="entry name" value="GLYCOSYLTRANSFERASE"/>
    <property type="match status" value="1"/>
</dbReference>
<keyword evidence="7" id="KW-1185">Reference proteome</keyword>
<sequence length="453" mass="51109">MKSSSGKNEKWSPKKTRLRKEKSSEQATELPVVANSMLNVTIDGALSQILPVQVDDLDSKDGFAMSFSFTYPAFVLSPPFTYEKSPRNTLPAISGFYRELASHKHDDCGSEDICVNPSKYVRLYTDWTAADPVSAADKDYIVYFQKEYTHGRVDVIPNGVMPFKADCSCFSDHAKALQPAAGRLYKAPYSVVFLLVPNGATFYHFMDSVLPKIVQLESFLADPSLRFLIDLSPQHPIVGELVARLGIPQNRIINYRDINHLGDAIQAKRLVLTCNTPPLHPYLFQRAQYLLKLPHIQFPSKYKPCKVIYLSRRRGTLGGGRRVMNESELEKHLRMFAEANHYDYVPFFHGEYRDLTSLLELWSQAVVVIGPHGGAFTNMMFAPKGTVVIEFLPNGAVFTGTTFKEHLSVYQEAMVMGHRYFAVMSSFTKRDDITVNIREVMEILKNGVKTIAV</sequence>
<feature type="region of interest" description="Disordered" evidence="4">
    <location>
        <begin position="1"/>
        <end position="27"/>
    </location>
</feature>
<dbReference type="OrthoDB" id="529273at2759"/>
<reference evidence="6 7" key="1">
    <citation type="submission" date="2016-05" db="EMBL/GenBank/DDBJ databases">
        <title>Nuclear genome of Blastocystis sp. subtype 1 NandII.</title>
        <authorList>
            <person name="Gentekaki E."/>
            <person name="Curtis B."/>
            <person name="Stairs C."/>
            <person name="Eme L."/>
            <person name="Herman E."/>
            <person name="Klimes V."/>
            <person name="Arias M.C."/>
            <person name="Elias M."/>
            <person name="Hilliou F."/>
            <person name="Klute M."/>
            <person name="Malik S.-B."/>
            <person name="Pightling A."/>
            <person name="Rachubinski R."/>
            <person name="Salas D."/>
            <person name="Schlacht A."/>
            <person name="Suga H."/>
            <person name="Archibald J."/>
            <person name="Ball S.G."/>
            <person name="Clark G."/>
            <person name="Dacks J."/>
            <person name="Van Der Giezen M."/>
            <person name="Tsaousis A."/>
            <person name="Roger A."/>
        </authorList>
    </citation>
    <scope>NUCLEOTIDE SEQUENCE [LARGE SCALE GENOMIC DNA]</scope>
    <source>
        <strain evidence="7">ATCC 50177 / NandII</strain>
    </source>
</reference>
<gene>
    <name evidence="6" type="ORF">AV274_0106</name>
</gene>
<name>A0A196SPR7_BLAHN</name>
<organism evidence="6 7">
    <name type="scientific">Blastocystis sp. subtype 1 (strain ATCC 50177 / NandII)</name>
    <dbReference type="NCBI Taxonomy" id="478820"/>
    <lineage>
        <taxon>Eukaryota</taxon>
        <taxon>Sar</taxon>
        <taxon>Stramenopiles</taxon>
        <taxon>Bigyra</taxon>
        <taxon>Opalozoa</taxon>
        <taxon>Opalinata</taxon>
        <taxon>Blastocystidae</taxon>
        <taxon>Blastocystis</taxon>
    </lineage>
</organism>
<evidence type="ECO:0000256" key="4">
    <source>
        <dbReference type="SAM" id="MobiDB-lite"/>
    </source>
</evidence>
<dbReference type="Pfam" id="PF04577">
    <property type="entry name" value="Glyco_transf_61"/>
    <property type="match status" value="1"/>
</dbReference>
<dbReference type="InterPro" id="IPR007657">
    <property type="entry name" value="Glycosyltransferase_61"/>
</dbReference>
<keyword evidence="2" id="KW-0808">Transferase</keyword>
<accession>A0A196SPR7</accession>
<evidence type="ECO:0000256" key="1">
    <source>
        <dbReference type="ARBA" id="ARBA00022676"/>
    </source>
</evidence>
<protein>
    <recommendedName>
        <fullName evidence="5">Glycosyltransferase 61 catalytic domain-containing protein</fullName>
    </recommendedName>
</protein>
<evidence type="ECO:0000256" key="3">
    <source>
        <dbReference type="ARBA" id="ARBA00023180"/>
    </source>
</evidence>
<feature type="domain" description="Glycosyltransferase 61 catalytic" evidence="5">
    <location>
        <begin position="202"/>
        <end position="389"/>
    </location>
</feature>
<evidence type="ECO:0000256" key="2">
    <source>
        <dbReference type="ARBA" id="ARBA00022679"/>
    </source>
</evidence>
<evidence type="ECO:0000259" key="5">
    <source>
        <dbReference type="Pfam" id="PF04577"/>
    </source>
</evidence>
<keyword evidence="3" id="KW-0325">Glycoprotein</keyword>
<evidence type="ECO:0000313" key="7">
    <source>
        <dbReference type="Proteomes" id="UP000078348"/>
    </source>
</evidence>
<dbReference type="AlphaFoldDB" id="A0A196SPR7"/>
<dbReference type="Proteomes" id="UP000078348">
    <property type="component" value="Unassembled WGS sequence"/>
</dbReference>